<keyword evidence="1" id="KW-0880">Kelch repeat</keyword>
<comment type="caution">
    <text evidence="3">The sequence shown here is derived from an EMBL/GenBank/DDBJ whole genome shotgun (WGS) entry which is preliminary data.</text>
</comment>
<accession>A0A3N3E101</accession>
<dbReference type="InterPro" id="IPR056734">
    <property type="entry name" value="NANM"/>
</dbReference>
<dbReference type="Pfam" id="PF24996">
    <property type="entry name" value="NANM"/>
    <property type="match status" value="1"/>
</dbReference>
<sequence>MKMQFSPLPSLPAGLKNGVGFSHHQTIYAGLGSLGNQWLMLDLDGQQAWQEKAAFPGVARNDSVCVPVDGGCYVFSGAGTTAELGYTTVLDDGYYYDCEQDSWSLVTEQIPVGLLGAAGLACEGGLYFVGGYNKSQFDGLMAQLSSPELALQPELKQATLAEFMSRPIEAYQWNDQIYRFDCVTQQWSRVAANPFQANCGAGVFRSERGLVLVEGEVKPGLRSLQTKQFQFSDGKLVESGYLPSIFEADSSHEGLAGAFCGEIGDLWVVAGGAYFVGSQNNYRSEQYYSHQGLTKTFTDNLWCFDGCEWQLAGKLPQGAAYGVALTTPIGLALIGGESQQGEAFTQCLLMT</sequence>
<keyword evidence="2" id="KW-0677">Repeat</keyword>
<dbReference type="Gene3D" id="2.120.10.80">
    <property type="entry name" value="Kelch-type beta propeller"/>
    <property type="match status" value="2"/>
</dbReference>
<name>A0A3N3E101_9VIBR</name>
<evidence type="ECO:0000313" key="3">
    <source>
        <dbReference type="EMBL" id="ROV60356.1"/>
    </source>
</evidence>
<reference evidence="3 4" key="1">
    <citation type="submission" date="2018-11" db="EMBL/GenBank/DDBJ databases">
        <title>Vibrio ponticus strain CAIM 1751 pathogenic for the snapper Lutjanus guttatus.</title>
        <authorList>
            <person name="Soto-Rodriguez S."/>
            <person name="Lozano-Olvera R."/>
            <person name="Gomez-Gil B."/>
        </authorList>
    </citation>
    <scope>NUCLEOTIDE SEQUENCE [LARGE SCALE GENOMIC DNA]</scope>
    <source>
        <strain evidence="3 4">CAIM 1751</strain>
    </source>
</reference>
<dbReference type="NCBIfam" id="TIGR03547">
    <property type="entry name" value="muta_rot_YjhT"/>
    <property type="match status" value="1"/>
</dbReference>
<evidence type="ECO:0000256" key="2">
    <source>
        <dbReference type="ARBA" id="ARBA00022737"/>
    </source>
</evidence>
<gene>
    <name evidence="3" type="ORF">EGH82_09395</name>
</gene>
<dbReference type="Proteomes" id="UP000278792">
    <property type="component" value="Unassembled WGS sequence"/>
</dbReference>
<proteinExistence type="predicted"/>
<dbReference type="EMBL" id="RKIK01000022">
    <property type="protein sequence ID" value="ROV60356.1"/>
    <property type="molecule type" value="Genomic_DNA"/>
</dbReference>
<dbReference type="PANTHER" id="PTHR45632">
    <property type="entry name" value="LD33804P"/>
    <property type="match status" value="1"/>
</dbReference>
<organism evidence="3 4">
    <name type="scientific">Vibrio ponticus</name>
    <dbReference type="NCBI Taxonomy" id="265668"/>
    <lineage>
        <taxon>Bacteria</taxon>
        <taxon>Pseudomonadati</taxon>
        <taxon>Pseudomonadota</taxon>
        <taxon>Gammaproteobacteria</taxon>
        <taxon>Vibrionales</taxon>
        <taxon>Vibrionaceae</taxon>
        <taxon>Vibrio</taxon>
    </lineage>
</organism>
<protein>
    <submittedName>
        <fullName evidence="3">YjhT family mutarotase</fullName>
    </submittedName>
</protein>
<dbReference type="AlphaFoldDB" id="A0A3N3E101"/>
<dbReference type="SUPFAM" id="SSF117281">
    <property type="entry name" value="Kelch motif"/>
    <property type="match status" value="1"/>
</dbReference>
<dbReference type="InterPro" id="IPR019936">
    <property type="entry name" value="NanM_proteobact"/>
</dbReference>
<dbReference type="InterPro" id="IPR015915">
    <property type="entry name" value="Kelch-typ_b-propeller"/>
</dbReference>
<dbReference type="RefSeq" id="WP_123781874.1">
    <property type="nucleotide sequence ID" value="NZ_RKIK01000022.1"/>
</dbReference>
<evidence type="ECO:0000256" key="1">
    <source>
        <dbReference type="ARBA" id="ARBA00022441"/>
    </source>
</evidence>
<evidence type="ECO:0000313" key="4">
    <source>
        <dbReference type="Proteomes" id="UP000278792"/>
    </source>
</evidence>